<sequence length="84" mass="8768">MEFYRRLGFHTLAGRFFGPEGFANGNDVAITVDGTGAPYVAYGNPSNGNNIAVKTYDGSSWVDVGTPAALTGTTITSCLKSTIS</sequence>
<evidence type="ECO:0000313" key="2">
    <source>
        <dbReference type="Proteomes" id="UP000192610"/>
    </source>
</evidence>
<dbReference type="AlphaFoldDB" id="A0A1V9FCB1"/>
<reference evidence="2" key="1">
    <citation type="submission" date="2016-04" db="EMBL/GenBank/DDBJ databases">
        <authorList>
            <person name="Chen L."/>
            <person name="Zhuang W."/>
            <person name="Wang G."/>
        </authorList>
    </citation>
    <scope>NUCLEOTIDE SEQUENCE [LARGE SCALE GENOMIC DNA]</scope>
    <source>
        <strain evidence="2">17621</strain>
    </source>
</reference>
<dbReference type="EMBL" id="LVXG01000002">
    <property type="protein sequence ID" value="OQP55907.1"/>
    <property type="molecule type" value="Genomic_DNA"/>
</dbReference>
<name>A0A1V9FCB1_9BACT</name>
<comment type="caution">
    <text evidence="1">The sequence shown here is derived from an EMBL/GenBank/DDBJ whole genome shotgun (WGS) entry which is preliminary data.</text>
</comment>
<accession>A0A1V9FCB1</accession>
<keyword evidence="2" id="KW-1185">Reference proteome</keyword>
<gene>
    <name evidence="1" type="ORF">A4H97_20160</name>
</gene>
<dbReference type="Proteomes" id="UP000192610">
    <property type="component" value="Unassembled WGS sequence"/>
</dbReference>
<organism evidence="1 2">
    <name type="scientific">Niastella yeongjuensis</name>
    <dbReference type="NCBI Taxonomy" id="354355"/>
    <lineage>
        <taxon>Bacteria</taxon>
        <taxon>Pseudomonadati</taxon>
        <taxon>Bacteroidota</taxon>
        <taxon>Chitinophagia</taxon>
        <taxon>Chitinophagales</taxon>
        <taxon>Chitinophagaceae</taxon>
        <taxon>Niastella</taxon>
    </lineage>
</organism>
<evidence type="ECO:0000313" key="1">
    <source>
        <dbReference type="EMBL" id="OQP55907.1"/>
    </source>
</evidence>
<proteinExistence type="predicted"/>
<protein>
    <submittedName>
        <fullName evidence="1">Uncharacterized protein</fullName>
    </submittedName>
</protein>
<dbReference type="STRING" id="354355.SAMN05660816_05042"/>
<dbReference type="SUPFAM" id="SSF89372">
    <property type="entry name" value="Fucose-specific lectin"/>
    <property type="match status" value="1"/>
</dbReference>
<dbReference type="OrthoDB" id="789014at2"/>